<sequence length="502" mass="57661">MTKTRKNPMVVWTPVNWRKLKRVVYKLQKRIYQAAQRGDVKAVRKLQKTLLNSWSAKMLATRRVIQDNKGQKTAGIDGKKSLTLKERVNLANNLVMSHKAKSTCRIWIPKPGKTEKRPLGILTISERAKQGLVKMAIEPEWEAKFEPNIYGFRPGRSCMDAVEGIKAAIKQKSKYVLNADIAKCFDNIDHEKLLDKIGTFPKVRRQIKAWLKSGVYDNESWFLMDEGISQGEVISGLWANIALHGMEKIVKEFAYSLSGKKVKNEKEITLVRYADHFVILHPNLNVVTKAKALVEEFLRGMGLELKPEKTRLTHTLIQVGEEEPGFNFLGFNIRQYPVGKYTTGKNTYGKPLGYKTYIMPSKEEIKAHYQRLASEIDKFKSCKSQIDLIKGLNPIITGWSNYYSKVNSAKTFKELDHLLTLKLIAWGKSRHHHKSIKETIKKYFGTKGKSNWIFKTIENGNRICLVYHEDFQIKNFVKVKGESSPYDGNLIYWTTRMGKSAE</sequence>
<keyword evidence="2" id="KW-0808">Transferase</keyword>
<keyword evidence="2" id="KW-0695">RNA-directed DNA polymerase</keyword>
<accession>Q119D3</accession>
<dbReference type="AlphaFoldDB" id="Q119D3"/>
<dbReference type="Pfam" id="PF08388">
    <property type="entry name" value="GIIM"/>
    <property type="match status" value="1"/>
</dbReference>
<dbReference type="EMBL" id="CP000393">
    <property type="protein sequence ID" value="ABG49891.1"/>
    <property type="molecule type" value="Genomic_DNA"/>
</dbReference>
<name>Q119D3_TRIEI</name>
<dbReference type="SUPFAM" id="SSF56672">
    <property type="entry name" value="DNA/RNA polymerases"/>
    <property type="match status" value="1"/>
</dbReference>
<proteinExistence type="predicted"/>
<dbReference type="InterPro" id="IPR043502">
    <property type="entry name" value="DNA/RNA_pol_sf"/>
</dbReference>
<dbReference type="InterPro" id="IPR013597">
    <property type="entry name" value="Mat_intron_G2"/>
</dbReference>
<reference evidence="2" key="1">
    <citation type="submission" date="2006-06" db="EMBL/GenBank/DDBJ databases">
        <title>Complete sequence of Trichodesmium erythraeum IMS101.</title>
        <authorList>
            <consortium name="US DOE Joint Genome Institute"/>
            <person name="Copeland A."/>
            <person name="Lucas S."/>
            <person name="Lapidus A."/>
            <person name="Barry K."/>
            <person name="Detter J.C."/>
            <person name="Glavina del Rio T."/>
            <person name="Hammon N."/>
            <person name="Israni S."/>
            <person name="Dalin E."/>
            <person name="Tice H."/>
            <person name="Pitluck S."/>
            <person name="Kiss H."/>
            <person name="Munk A.C."/>
            <person name="Brettin T."/>
            <person name="Bruce D."/>
            <person name="Han C."/>
            <person name="Tapia R."/>
            <person name="Gilna P."/>
            <person name="Schmutz J."/>
            <person name="Larimer F."/>
            <person name="Land M."/>
            <person name="Hauser L."/>
            <person name="Kyrpides N."/>
            <person name="Kim E."/>
            <person name="Richardson P."/>
        </authorList>
    </citation>
    <scope>NUCLEOTIDE SEQUENCE [LARGE SCALE GENOMIC DNA]</scope>
    <source>
        <strain evidence="2">IMS101</strain>
    </source>
</reference>
<dbReference type="PANTHER" id="PTHR34047">
    <property type="entry name" value="NUCLEAR INTRON MATURASE 1, MITOCHONDRIAL-RELATED"/>
    <property type="match status" value="1"/>
</dbReference>
<dbReference type="InterPro" id="IPR051083">
    <property type="entry name" value="GrpII_Intron_Splice-Mob/Def"/>
</dbReference>
<dbReference type="Pfam" id="PF00078">
    <property type="entry name" value="RVT_1"/>
    <property type="match status" value="1"/>
</dbReference>
<evidence type="ECO:0000313" key="2">
    <source>
        <dbReference type="EMBL" id="ABG49891.1"/>
    </source>
</evidence>
<dbReference type="GO" id="GO:0003964">
    <property type="term" value="F:RNA-directed DNA polymerase activity"/>
    <property type="evidence" value="ECO:0007669"/>
    <property type="project" value="UniProtKB-KW"/>
</dbReference>
<evidence type="ECO:0000259" key="1">
    <source>
        <dbReference type="PROSITE" id="PS50878"/>
    </source>
</evidence>
<dbReference type="RefSeq" id="WP_011610287.1">
    <property type="nucleotide sequence ID" value="NC_008312.1"/>
</dbReference>
<dbReference type="KEGG" id="ter:Tery_0432"/>
<gene>
    <name evidence="2" type="ordered locus">Tery_0432</name>
</gene>
<dbReference type="PANTHER" id="PTHR34047:SF10">
    <property type="entry name" value="GROUP II INTRON-ASSOCIATED OPEN READING FRAME"/>
    <property type="match status" value="1"/>
</dbReference>
<dbReference type="PROSITE" id="PS50878">
    <property type="entry name" value="RT_POL"/>
    <property type="match status" value="1"/>
</dbReference>
<organism evidence="2">
    <name type="scientific">Trichodesmium erythraeum (strain IMS101)</name>
    <dbReference type="NCBI Taxonomy" id="203124"/>
    <lineage>
        <taxon>Bacteria</taxon>
        <taxon>Bacillati</taxon>
        <taxon>Cyanobacteriota</taxon>
        <taxon>Cyanophyceae</taxon>
        <taxon>Oscillatoriophycideae</taxon>
        <taxon>Oscillatoriales</taxon>
        <taxon>Microcoleaceae</taxon>
        <taxon>Trichodesmium</taxon>
    </lineage>
</organism>
<dbReference type="HOGENOM" id="CLU_013584_15_4_3"/>
<dbReference type="OrthoDB" id="416072at2"/>
<dbReference type="CDD" id="cd01651">
    <property type="entry name" value="RT_G2_intron"/>
    <property type="match status" value="1"/>
</dbReference>
<feature type="domain" description="Reverse transcriptase" evidence="1">
    <location>
        <begin position="89"/>
        <end position="333"/>
    </location>
</feature>
<protein>
    <submittedName>
        <fullName evidence="2">RNA-directed DNA polymerase (Reverse transcriptase)</fullName>
    </submittedName>
</protein>
<dbReference type="InterPro" id="IPR000477">
    <property type="entry name" value="RT_dom"/>
</dbReference>
<dbReference type="eggNOG" id="COG3344">
    <property type="taxonomic scope" value="Bacteria"/>
</dbReference>
<dbReference type="Pfam" id="PF13655">
    <property type="entry name" value="RVT_N"/>
    <property type="match status" value="1"/>
</dbReference>
<keyword evidence="2" id="KW-0548">Nucleotidyltransferase</keyword>
<dbReference type="InterPro" id="IPR025960">
    <property type="entry name" value="RVT_N"/>
</dbReference>